<dbReference type="Gene3D" id="3.40.366.10">
    <property type="entry name" value="Malonyl-Coenzyme A Acyl Carrier Protein, domain 2"/>
    <property type="match status" value="1"/>
</dbReference>
<dbReference type="PROSITE" id="PS00012">
    <property type="entry name" value="PHOSPHOPANTETHEINE"/>
    <property type="match status" value="1"/>
</dbReference>
<dbReference type="PANTHER" id="PTHR43775">
    <property type="entry name" value="FATTY ACID SYNTHASE"/>
    <property type="match status" value="1"/>
</dbReference>
<dbReference type="InterPro" id="IPR006162">
    <property type="entry name" value="Ppantetheine_attach_site"/>
</dbReference>
<feature type="active site" description="Proton acceptor; for dehydratase activity" evidence="4">
    <location>
        <position position="1395"/>
    </location>
</feature>
<feature type="domain" description="Carrier" evidence="6">
    <location>
        <begin position="1732"/>
        <end position="1807"/>
    </location>
</feature>
<evidence type="ECO:0000313" key="10">
    <source>
        <dbReference type="Proteomes" id="UP001370348"/>
    </source>
</evidence>
<dbReference type="InterPro" id="IPR020841">
    <property type="entry name" value="PKS_Beta-ketoAc_synthase_dom"/>
</dbReference>
<dbReference type="InterPro" id="IPR020806">
    <property type="entry name" value="PKS_PP-bd"/>
</dbReference>
<dbReference type="Pfam" id="PF21394">
    <property type="entry name" value="Beta-ketacyl_N"/>
    <property type="match status" value="1"/>
</dbReference>
<dbReference type="Proteomes" id="UP001370348">
    <property type="component" value="Chromosome"/>
</dbReference>
<feature type="domain" description="Ketosynthase family 3 (KS3)" evidence="7">
    <location>
        <begin position="9"/>
        <end position="437"/>
    </location>
</feature>
<dbReference type="InterPro" id="IPR016035">
    <property type="entry name" value="Acyl_Trfase/lysoPLipase"/>
</dbReference>
<evidence type="ECO:0000259" key="7">
    <source>
        <dbReference type="PROSITE" id="PS52004"/>
    </source>
</evidence>
<feature type="region of interest" description="Disordered" evidence="5">
    <location>
        <begin position="1339"/>
        <end position="1362"/>
    </location>
</feature>
<feature type="region of interest" description="Disordered" evidence="5">
    <location>
        <begin position="1812"/>
        <end position="1850"/>
    </location>
</feature>
<evidence type="ECO:0000256" key="4">
    <source>
        <dbReference type="PROSITE-ProRule" id="PRU01363"/>
    </source>
</evidence>
<dbReference type="Pfam" id="PF00698">
    <property type="entry name" value="Acyl_transf_1"/>
    <property type="match status" value="1"/>
</dbReference>
<dbReference type="InterPro" id="IPR001227">
    <property type="entry name" value="Ac_transferase_dom_sf"/>
</dbReference>
<dbReference type="InterPro" id="IPR049900">
    <property type="entry name" value="PKS_mFAS_DH"/>
</dbReference>
<feature type="active site" description="Proton donor; for dehydratase activity" evidence="4">
    <location>
        <position position="1559"/>
    </location>
</feature>
<proteinExistence type="predicted"/>
<keyword evidence="10" id="KW-1185">Reference proteome</keyword>
<dbReference type="InterPro" id="IPR032821">
    <property type="entry name" value="PKS_assoc"/>
</dbReference>
<dbReference type="SUPFAM" id="SSF55048">
    <property type="entry name" value="Probable ACP-binding domain of malonyl-CoA ACP transacylase"/>
    <property type="match status" value="1"/>
</dbReference>
<dbReference type="EMBL" id="CP089984">
    <property type="protein sequence ID" value="WXB19383.1"/>
    <property type="molecule type" value="Genomic_DNA"/>
</dbReference>
<dbReference type="Pfam" id="PF14765">
    <property type="entry name" value="PS-DH"/>
    <property type="match status" value="1"/>
</dbReference>
<accession>A0ABZ2MA51</accession>
<dbReference type="Pfam" id="PF00109">
    <property type="entry name" value="ketoacyl-synt"/>
    <property type="match status" value="1"/>
</dbReference>
<gene>
    <name evidence="9" type="ORF">LZC94_19400</name>
</gene>
<dbReference type="InterPro" id="IPR013968">
    <property type="entry name" value="PKS_KR"/>
</dbReference>
<dbReference type="InterPro" id="IPR009081">
    <property type="entry name" value="PP-bd_ACP"/>
</dbReference>
<evidence type="ECO:0000259" key="8">
    <source>
        <dbReference type="PROSITE" id="PS52019"/>
    </source>
</evidence>
<dbReference type="Gene3D" id="3.40.50.720">
    <property type="entry name" value="NAD(P)-binding Rossmann-like Domain"/>
    <property type="match status" value="1"/>
</dbReference>
<dbReference type="InterPro" id="IPR036736">
    <property type="entry name" value="ACP-like_sf"/>
</dbReference>
<name>A0ABZ2MA51_9BACT</name>
<dbReference type="Gene3D" id="3.30.70.250">
    <property type="entry name" value="Malonyl-CoA ACP transacylase, ACP-binding"/>
    <property type="match status" value="1"/>
</dbReference>
<dbReference type="SMART" id="SM00823">
    <property type="entry name" value="PKS_PP"/>
    <property type="match status" value="1"/>
</dbReference>
<dbReference type="PROSITE" id="PS00606">
    <property type="entry name" value="KS3_1"/>
    <property type="match status" value="1"/>
</dbReference>
<keyword evidence="2" id="KW-0597">Phosphoprotein</keyword>
<dbReference type="SMART" id="SM00822">
    <property type="entry name" value="PKS_KR"/>
    <property type="match status" value="1"/>
</dbReference>
<evidence type="ECO:0000256" key="1">
    <source>
        <dbReference type="ARBA" id="ARBA00022450"/>
    </source>
</evidence>
<evidence type="ECO:0000256" key="3">
    <source>
        <dbReference type="ARBA" id="ARBA00022679"/>
    </source>
</evidence>
<dbReference type="Gene3D" id="3.30.70.3290">
    <property type="match status" value="1"/>
</dbReference>
<dbReference type="InterPro" id="IPR014031">
    <property type="entry name" value="Ketoacyl_synth_C"/>
</dbReference>
<evidence type="ECO:0000313" key="9">
    <source>
        <dbReference type="EMBL" id="WXB19383.1"/>
    </source>
</evidence>
<feature type="region of interest" description="C-terminal hotdog fold" evidence="4">
    <location>
        <begin position="1499"/>
        <end position="1641"/>
    </location>
</feature>
<dbReference type="InterPro" id="IPR016036">
    <property type="entry name" value="Malonyl_transacylase_ACP-bd"/>
</dbReference>
<evidence type="ECO:0000256" key="2">
    <source>
        <dbReference type="ARBA" id="ARBA00022553"/>
    </source>
</evidence>
<dbReference type="InterPro" id="IPR036291">
    <property type="entry name" value="NAD(P)-bd_dom_sf"/>
</dbReference>
<dbReference type="PROSITE" id="PS52004">
    <property type="entry name" value="KS3_2"/>
    <property type="match status" value="1"/>
</dbReference>
<dbReference type="PANTHER" id="PTHR43775:SF51">
    <property type="entry name" value="INACTIVE PHENOLPHTHIOCEROL SYNTHESIS POLYKETIDE SYNTHASE TYPE I PKS1-RELATED"/>
    <property type="match status" value="1"/>
</dbReference>
<organism evidence="9 10">
    <name type="scientific">Pendulispora albinea</name>
    <dbReference type="NCBI Taxonomy" id="2741071"/>
    <lineage>
        <taxon>Bacteria</taxon>
        <taxon>Pseudomonadati</taxon>
        <taxon>Myxococcota</taxon>
        <taxon>Myxococcia</taxon>
        <taxon>Myxococcales</taxon>
        <taxon>Sorangiineae</taxon>
        <taxon>Pendulisporaceae</taxon>
        <taxon>Pendulispora</taxon>
    </lineage>
</organism>
<dbReference type="InterPro" id="IPR014030">
    <property type="entry name" value="Ketoacyl_synth_N"/>
</dbReference>
<dbReference type="SMART" id="SM00825">
    <property type="entry name" value="PKS_KS"/>
    <property type="match status" value="1"/>
</dbReference>
<dbReference type="CDD" id="cd00833">
    <property type="entry name" value="PKS"/>
    <property type="match status" value="1"/>
</dbReference>
<evidence type="ECO:0000256" key="5">
    <source>
        <dbReference type="SAM" id="MobiDB-lite"/>
    </source>
</evidence>
<feature type="compositionally biased region" description="Basic and acidic residues" evidence="5">
    <location>
        <begin position="1812"/>
        <end position="1822"/>
    </location>
</feature>
<dbReference type="SUPFAM" id="SSF47336">
    <property type="entry name" value="ACP-like"/>
    <property type="match status" value="1"/>
</dbReference>
<dbReference type="Pfam" id="PF08659">
    <property type="entry name" value="KR"/>
    <property type="match status" value="1"/>
</dbReference>
<dbReference type="PROSITE" id="PS50075">
    <property type="entry name" value="CARRIER"/>
    <property type="match status" value="1"/>
</dbReference>
<evidence type="ECO:0000259" key="6">
    <source>
        <dbReference type="PROSITE" id="PS50075"/>
    </source>
</evidence>
<protein>
    <submittedName>
        <fullName evidence="9">SDR family NAD(P)-dependent oxidoreductase</fullName>
    </submittedName>
</protein>
<dbReference type="InterPro" id="IPR042104">
    <property type="entry name" value="PKS_dehydratase_sf"/>
</dbReference>
<dbReference type="InterPro" id="IPR016039">
    <property type="entry name" value="Thiolase-like"/>
</dbReference>
<dbReference type="Gene3D" id="3.10.129.110">
    <property type="entry name" value="Polyketide synthase dehydratase"/>
    <property type="match status" value="1"/>
</dbReference>
<dbReference type="Pfam" id="PF16197">
    <property type="entry name" value="KAsynt_C_assoc"/>
    <property type="match status" value="1"/>
</dbReference>
<dbReference type="SUPFAM" id="SSF53901">
    <property type="entry name" value="Thiolase-like"/>
    <property type="match status" value="1"/>
</dbReference>
<sequence length="1850" mass="201268">MSDTNEEFESAIAIVGMACRFPGARNLAEYWRNLRNGVESIASFGADELDRAVVDPAEASDPHYVPSRAILDDVESFDAALFGFSPREAELTDPQHRVFLECAWEALEHAGYDPKRYAGQIGVYGGAGANTYLLFNLASSGQIVGSGPTLQAFIHNKNDHLTARTAYKLNLRGPAVTVQTACSTSLVAVATAAQALLNYQVDMALAGACTITVPQRSGYLYHERGIGSPDGHCRAFDADAKGTVGGNGAGVVLLKRYSDAVAAGDTIYAVLRGAAVNNDGAMRVGYTAPSVDSQAEVIALAQALAGVSPESIGYVEAHGTGTPIGDPIEVEALTQAFRRGTDKKGFCAMGSVKTNIGHLDTSAGMAGLIKTVLSLRNREIPPSLHFDKPNPRIDFANSPFYVNSALRDWPAPHATPRRAGVSSFGLGGTNAHVVLEEAPPQEPSDPARPWQLLVLSGQTVSAMEAVCRNVKDHLKQNPAIKLSDVAYTLQIGRQPLPHRRMLVCRDVPEAIGLLETLKPERVFGREQERAQRPLTFMFPGQGAQFIDMGAELYRQEPLFRAEVDRACELLVPHLGLDLRTILYPDPAPEAKARAKELLDRTAYTQPALFVIEHAMAQLWMSWGVRPDAMIGHSIGEYVAACLAGVFSLEDALGLVAARGRLIQRLPAGAMLAVPLPAHAVRPLLGEELSLAAVNGLGQCVVSGTEAAVAALEAKLTVERHICRRLQTSHAFHSAMMDPIVDAFREEVAKVARHAPSMRYLSNVTGTWITAEQATDPAYWAAHLRGTVRFADGLAELLATPNAVLLEVGPGRTLRTLVRWHPHKKPDQFMLASLPHPSEKQSDYQYLLHTVGHLWLAGVEPDWDAFYAHERRHRLPLPTYPFERKRYWIDAAPRTSGRAAGSMRKRTNIAEWFYVPSFRSSAAQPASAALPAGPWLIFEDAAGLGARLGDDLRSAGHDVVRVRAGERFAKQDDQHYTLDPRKREDYDQLVQGLEANELLPRHVVHAWSISPEPATSLEQALTSGLHSLTFLAQALFPRRPHEELRLTVLTHGIVQVLGSDIPDAFTATVLGACQVIPREYPKVGCRLVDVELTGGDRAARLVEELRFEDAPAVVAHRGGRRWVRDFEPLSLPEAASPRAGAPALRTGGVYVITGGMGGLGLEVAGWLARSAQAKLVLLGRSGPNDRTRARLRELEKAGAEVLALAADVTDEPSLRAALGAAKARFGAIHGVFHAAGVPGGGLIQRATPEGAAAVLAPKIEGTLRLDAALDGEPVDFFVVFSSLTTVVGRFGQIDYTAANAFLDAFAQARMARTGRSTTAIDWGAWESVGMAAVRAHENGHAHENGSAHANGSAHGNENGAGERLGHPLLERRIVEENREVFMTDFHVDKHWVLDEHRILGNAVIPGVAYFEMARAALGARAEGKIVELQDVLFLLPLRVRNEETREVRMVLEHEPEGHRFAVRSEGGENGVVKVHDYAVGYVALRDQEPLRAFDLAAIRARCNVRELLLAAEEREEDLGPRWHSVQRVNLGNNEVLLYLELPEAFEADFDHMKFHPALLDRAAGIAKNFLAADGHYLPLTYKKVQIKAPLQRKIYSWARFREEDDPTRETITFDIVLTDEAGRGLVEIEGFSQKRVNDPGAEIRALAQTAAVLESEPAEAGEIAPHEGVEALGRILAARIGPQVVVSVRDLQASIEQSDRVARERILRAAADRPESAERTLHGRPNLSVPYVAPRNEIETKVAETWQRALGIDRVGIHDNFFELGGDSLVAIQVIARLERVFKVTIPPVSIFEGATISKLVETFMVDHAKEQAGFAERQDRGAARRNRASARRSRGGAGAGEALDAPEDEE</sequence>
<dbReference type="SUPFAM" id="SSF52151">
    <property type="entry name" value="FabD/lysophospholipase-like"/>
    <property type="match status" value="1"/>
</dbReference>
<dbReference type="Gene3D" id="1.10.1200.10">
    <property type="entry name" value="ACP-like"/>
    <property type="match status" value="1"/>
</dbReference>
<dbReference type="CDD" id="cd08953">
    <property type="entry name" value="KR_2_SDR_x"/>
    <property type="match status" value="1"/>
</dbReference>
<dbReference type="InterPro" id="IPR049551">
    <property type="entry name" value="PKS_DH_C"/>
</dbReference>
<dbReference type="InterPro" id="IPR020807">
    <property type="entry name" value="PKS_DH"/>
</dbReference>
<dbReference type="Pfam" id="PF00550">
    <property type="entry name" value="PP-binding"/>
    <property type="match status" value="1"/>
</dbReference>
<dbReference type="Gene3D" id="3.40.47.10">
    <property type="match status" value="1"/>
</dbReference>
<keyword evidence="1" id="KW-0596">Phosphopantetheine</keyword>
<dbReference type="SUPFAM" id="SSF51735">
    <property type="entry name" value="NAD(P)-binding Rossmann-fold domains"/>
    <property type="match status" value="2"/>
</dbReference>
<dbReference type="Pfam" id="PF02801">
    <property type="entry name" value="Ketoacyl-synt_C"/>
    <property type="match status" value="1"/>
</dbReference>
<dbReference type="PROSITE" id="PS52019">
    <property type="entry name" value="PKS_MFAS_DH"/>
    <property type="match status" value="1"/>
</dbReference>
<dbReference type="SMART" id="SM00827">
    <property type="entry name" value="PKS_AT"/>
    <property type="match status" value="1"/>
</dbReference>
<dbReference type="InterPro" id="IPR050091">
    <property type="entry name" value="PKS_NRPS_Biosynth_Enz"/>
</dbReference>
<dbReference type="InterPro" id="IPR049490">
    <property type="entry name" value="C883_1060-like_KR_N"/>
</dbReference>
<feature type="domain" description="PKS/mFAS DH" evidence="8">
    <location>
        <begin position="1365"/>
        <end position="1641"/>
    </location>
</feature>
<keyword evidence="3" id="KW-0808">Transferase</keyword>
<reference evidence="9 10" key="1">
    <citation type="submission" date="2021-12" db="EMBL/GenBank/DDBJ databases">
        <title>Discovery of the Pendulisporaceae a myxobacterial family with distinct sporulation behavior and unique specialized metabolism.</title>
        <authorList>
            <person name="Garcia R."/>
            <person name="Popoff A."/>
            <person name="Bader C.D."/>
            <person name="Loehr J."/>
            <person name="Walesch S."/>
            <person name="Walt C."/>
            <person name="Boldt J."/>
            <person name="Bunk B."/>
            <person name="Haeckl F.J.F.P.J."/>
            <person name="Gunesch A.P."/>
            <person name="Birkelbach J."/>
            <person name="Nuebel U."/>
            <person name="Pietschmann T."/>
            <person name="Bach T."/>
            <person name="Mueller R."/>
        </authorList>
    </citation>
    <scope>NUCLEOTIDE SEQUENCE [LARGE SCALE GENOMIC DNA]</scope>
    <source>
        <strain evidence="9 10">MSr11954</strain>
    </source>
</reference>
<feature type="compositionally biased region" description="Basic residues" evidence="5">
    <location>
        <begin position="1823"/>
        <end position="1834"/>
    </location>
</feature>
<dbReference type="InterPro" id="IPR014043">
    <property type="entry name" value="Acyl_transferase_dom"/>
</dbReference>
<dbReference type="Pfam" id="PF21089">
    <property type="entry name" value="PKS_DH_N"/>
    <property type="match status" value="1"/>
</dbReference>
<dbReference type="InterPro" id="IPR018201">
    <property type="entry name" value="Ketoacyl_synth_AS"/>
</dbReference>
<feature type="region of interest" description="N-terminal hotdog fold" evidence="4">
    <location>
        <begin position="1365"/>
        <end position="1488"/>
    </location>
</feature>
<dbReference type="SMART" id="SM00826">
    <property type="entry name" value="PKS_DH"/>
    <property type="match status" value="1"/>
</dbReference>
<dbReference type="InterPro" id="IPR057326">
    <property type="entry name" value="KR_dom"/>
</dbReference>
<dbReference type="RefSeq" id="WP_394829001.1">
    <property type="nucleotide sequence ID" value="NZ_CP089984.1"/>
</dbReference>
<dbReference type="InterPro" id="IPR049552">
    <property type="entry name" value="PKS_DH_N"/>
</dbReference>